<reference evidence="8" key="1">
    <citation type="journal article" date="2020" name="Stud. Mycol.">
        <title>101 Dothideomycetes genomes: A test case for predicting lifestyles and emergence of pathogens.</title>
        <authorList>
            <person name="Haridas S."/>
            <person name="Albert R."/>
            <person name="Binder M."/>
            <person name="Bloem J."/>
            <person name="LaButti K."/>
            <person name="Salamov A."/>
            <person name="Andreopoulos B."/>
            <person name="Baker S."/>
            <person name="Barry K."/>
            <person name="Bills G."/>
            <person name="Bluhm B."/>
            <person name="Cannon C."/>
            <person name="Castanera R."/>
            <person name="Culley D."/>
            <person name="Daum C."/>
            <person name="Ezra D."/>
            <person name="Gonzalez J."/>
            <person name="Henrissat B."/>
            <person name="Kuo A."/>
            <person name="Liang C."/>
            <person name="Lipzen A."/>
            <person name="Lutzoni F."/>
            <person name="Magnuson J."/>
            <person name="Mondo S."/>
            <person name="Nolan M."/>
            <person name="Ohm R."/>
            <person name="Pangilinan J."/>
            <person name="Park H.-J."/>
            <person name="Ramirez L."/>
            <person name="Alfaro M."/>
            <person name="Sun H."/>
            <person name="Tritt A."/>
            <person name="Yoshinaga Y."/>
            <person name="Zwiers L.-H."/>
            <person name="Turgeon B."/>
            <person name="Goodwin S."/>
            <person name="Spatafora J."/>
            <person name="Crous P."/>
            <person name="Grigoriev I."/>
        </authorList>
    </citation>
    <scope>NUCLEOTIDE SEQUENCE [LARGE SCALE GENOMIC DNA]</scope>
    <source>
        <strain evidence="8">CBS 304.66</strain>
    </source>
</reference>
<evidence type="ECO:0000256" key="4">
    <source>
        <dbReference type="ARBA" id="ARBA00023136"/>
    </source>
</evidence>
<dbReference type="AlphaFoldDB" id="A0A9P4JWG1"/>
<dbReference type="OrthoDB" id="1658724at2759"/>
<evidence type="ECO:0000256" key="2">
    <source>
        <dbReference type="ARBA" id="ARBA00022692"/>
    </source>
</evidence>
<comment type="subcellular location">
    <subcellularLocation>
        <location evidence="1">Membrane</location>
    </subcellularLocation>
</comment>
<evidence type="ECO:0000259" key="6">
    <source>
        <dbReference type="Pfam" id="PF04116"/>
    </source>
</evidence>
<dbReference type="GO" id="GO:0008610">
    <property type="term" value="P:lipid biosynthetic process"/>
    <property type="evidence" value="ECO:0007669"/>
    <property type="project" value="InterPro"/>
</dbReference>
<dbReference type="InterPro" id="IPR050307">
    <property type="entry name" value="Sterol_Desaturase_Related"/>
</dbReference>
<keyword evidence="8" id="KW-1185">Reference proteome</keyword>
<keyword evidence="3 5" id="KW-1133">Transmembrane helix</keyword>
<feature type="transmembrane region" description="Helical" evidence="5">
    <location>
        <begin position="12"/>
        <end position="31"/>
    </location>
</feature>
<accession>A0A9P4JWG1</accession>
<feature type="transmembrane region" description="Helical" evidence="5">
    <location>
        <begin position="199"/>
        <end position="221"/>
    </location>
</feature>
<sequence>MILEHNASIAPKIRAILVPVVLSAILLPQLYQPFLSALWHFLQTNAIFRLSVFETLWTVFLYAAIEVPMTIVFLRHPEWRFAVRESQKINAKGSSGENALARPRGMRRPSRRLREIAIYMAPLLLMDLTMIKKFADVPLEQMLESGNYHITFATTQTNDTSTSPYPKTFLVPTLHNITFSSPLQTQRALPKNPPTSRRIVLELALSFFIYDFLFFLFHFSLHILPGIKSWHAPHHRHSEIHPQVTNQLHIIERLGLVLLANFSLNIIGSHVFTRTLFVPIFLWLLVEIHSGLDLPWGYDKILPTGWGGGARKHALHHAGAGGCYEPYFAFWDGLLERWSRCAVSDT</sequence>
<proteinExistence type="predicted"/>
<evidence type="ECO:0000256" key="1">
    <source>
        <dbReference type="ARBA" id="ARBA00004370"/>
    </source>
</evidence>
<feature type="domain" description="Fatty acid hydroxylase" evidence="6">
    <location>
        <begin position="204"/>
        <end position="334"/>
    </location>
</feature>
<dbReference type="Pfam" id="PF04116">
    <property type="entry name" value="FA_hydroxylase"/>
    <property type="match status" value="1"/>
</dbReference>
<keyword evidence="2 5" id="KW-0812">Transmembrane</keyword>
<dbReference type="GO" id="GO:0016491">
    <property type="term" value="F:oxidoreductase activity"/>
    <property type="evidence" value="ECO:0007669"/>
    <property type="project" value="InterPro"/>
</dbReference>
<gene>
    <name evidence="7" type="ORF">CC78DRAFT_481216</name>
</gene>
<comment type="caution">
    <text evidence="7">The sequence shown here is derived from an EMBL/GenBank/DDBJ whole genome shotgun (WGS) entry which is preliminary data.</text>
</comment>
<name>A0A9P4JWG1_9PLEO</name>
<keyword evidence="4 5" id="KW-0472">Membrane</keyword>
<organism evidence="7 8">
    <name type="scientific">Lojkania enalia</name>
    <dbReference type="NCBI Taxonomy" id="147567"/>
    <lineage>
        <taxon>Eukaryota</taxon>
        <taxon>Fungi</taxon>
        <taxon>Dikarya</taxon>
        <taxon>Ascomycota</taxon>
        <taxon>Pezizomycotina</taxon>
        <taxon>Dothideomycetes</taxon>
        <taxon>Pleosporomycetidae</taxon>
        <taxon>Pleosporales</taxon>
        <taxon>Pleosporales incertae sedis</taxon>
        <taxon>Lojkania</taxon>
    </lineage>
</organism>
<dbReference type="InterPro" id="IPR006694">
    <property type="entry name" value="Fatty_acid_hydroxylase"/>
</dbReference>
<evidence type="ECO:0000256" key="3">
    <source>
        <dbReference type="ARBA" id="ARBA00022989"/>
    </source>
</evidence>
<dbReference type="PANTHER" id="PTHR11863">
    <property type="entry name" value="STEROL DESATURASE"/>
    <property type="match status" value="1"/>
</dbReference>
<evidence type="ECO:0000313" key="7">
    <source>
        <dbReference type="EMBL" id="KAF2257888.1"/>
    </source>
</evidence>
<dbReference type="GO" id="GO:0016020">
    <property type="term" value="C:membrane"/>
    <property type="evidence" value="ECO:0007669"/>
    <property type="project" value="UniProtKB-SubCell"/>
</dbReference>
<evidence type="ECO:0000256" key="5">
    <source>
        <dbReference type="SAM" id="Phobius"/>
    </source>
</evidence>
<protein>
    <recommendedName>
        <fullName evidence="6">Fatty acid hydroxylase domain-containing protein</fullName>
    </recommendedName>
</protein>
<feature type="transmembrane region" description="Helical" evidence="5">
    <location>
        <begin position="51"/>
        <end position="74"/>
    </location>
</feature>
<dbReference type="EMBL" id="ML986829">
    <property type="protein sequence ID" value="KAF2257888.1"/>
    <property type="molecule type" value="Genomic_DNA"/>
</dbReference>
<dbReference type="GO" id="GO:0005506">
    <property type="term" value="F:iron ion binding"/>
    <property type="evidence" value="ECO:0007669"/>
    <property type="project" value="InterPro"/>
</dbReference>
<evidence type="ECO:0000313" key="8">
    <source>
        <dbReference type="Proteomes" id="UP000800093"/>
    </source>
</evidence>
<dbReference type="Proteomes" id="UP000800093">
    <property type="component" value="Unassembled WGS sequence"/>
</dbReference>